<sequence length="208" mass="23321">MIIDESLLTNTDLLEYWNLTRGYNKTHLTEQEIYSMGIVVKCVDVIPVTSPAFFLTDAYVDIEANGVTYISSPDFLDSSFSTVTEKKDINNNGTSFKVSNVQQSYLSMALNGVLNNAKVHIYMSILNPANGLVMSHIRYFTGYIDGFSTDINPLEGKNELTININSTWKKLDQTQRVLSSTSVHQSVHKGDKFFDLIGVVQSSQIWKS</sequence>
<evidence type="ECO:0000313" key="1">
    <source>
        <dbReference type="EMBL" id="GKX45273.1"/>
    </source>
</evidence>
<evidence type="ECO:0000313" key="3">
    <source>
        <dbReference type="Proteomes" id="UP001058167"/>
    </source>
</evidence>
<evidence type="ECO:0000313" key="4">
    <source>
        <dbReference type="Proteomes" id="UP001165145"/>
    </source>
</evidence>
<dbReference type="RefSeq" id="WP_261865193.1">
    <property type="nucleotide sequence ID" value="NZ_BRLF01000001.1"/>
</dbReference>
<reference evidence="1" key="1">
    <citation type="submission" date="2022-06" db="EMBL/GenBank/DDBJ databases">
        <title>Draft genome sequences of Pectobacterium carotovorum subsp. carotovorum str. NBRC12380.</title>
        <authorList>
            <person name="Wakabayashi Y."/>
            <person name="Kojima K."/>
        </authorList>
    </citation>
    <scope>NUCLEOTIDE SEQUENCE</scope>
    <source>
        <strain evidence="1">NBRC 12380</strain>
    </source>
</reference>
<keyword evidence="3" id="KW-1185">Reference proteome</keyword>
<organism evidence="2 4">
    <name type="scientific">Pectobacterium carotovorum subsp. carotovorum</name>
    <name type="common">Erwinia carotovora subsp. carotovora</name>
    <dbReference type="NCBI Taxonomy" id="555"/>
    <lineage>
        <taxon>Bacteria</taxon>
        <taxon>Pseudomonadati</taxon>
        <taxon>Pseudomonadota</taxon>
        <taxon>Gammaproteobacteria</taxon>
        <taxon>Enterobacterales</taxon>
        <taxon>Pectobacteriaceae</taxon>
        <taxon>Pectobacterium</taxon>
    </lineage>
</organism>
<dbReference type="AlphaFoldDB" id="A0AAI9PCB5"/>
<comment type="caution">
    <text evidence="2">The sequence shown here is derived from an EMBL/GenBank/DDBJ whole genome shotgun (WGS) entry which is preliminary data.</text>
</comment>
<gene>
    <name evidence="2" type="ORF">Pcaca03_00250</name>
    <name evidence="1" type="ORF">SOASR016_00250</name>
</gene>
<dbReference type="Proteomes" id="UP001058167">
    <property type="component" value="Unassembled WGS sequence"/>
</dbReference>
<name>A0AAI9PCB5_PECCC</name>
<protein>
    <recommendedName>
        <fullName evidence="5">DUF2163 domain-containing protein</fullName>
    </recommendedName>
</protein>
<reference evidence="2" key="2">
    <citation type="submission" date="2023-02" db="EMBL/GenBank/DDBJ databases">
        <title>Pectobacterium carotovorum subsp. carotovorum NBRC 12380.</title>
        <authorList>
            <person name="Ichikawa N."/>
            <person name="Sato H."/>
            <person name="Tonouchi N."/>
        </authorList>
    </citation>
    <scope>NUCLEOTIDE SEQUENCE</scope>
    <source>
        <strain evidence="2">NBRC 12380</strain>
    </source>
</reference>
<dbReference type="Proteomes" id="UP001165145">
    <property type="component" value="Unassembled WGS sequence"/>
</dbReference>
<evidence type="ECO:0008006" key="5">
    <source>
        <dbReference type="Google" id="ProtNLM"/>
    </source>
</evidence>
<evidence type="ECO:0000313" key="2">
    <source>
        <dbReference type="EMBL" id="GLV67581.1"/>
    </source>
</evidence>
<proteinExistence type="predicted"/>
<dbReference type="EMBL" id="BSRL01000001">
    <property type="protein sequence ID" value="GLV67581.1"/>
    <property type="molecule type" value="Genomic_DNA"/>
</dbReference>
<accession>A0AAI9PCB5</accession>
<dbReference type="EMBL" id="BRLF01000001">
    <property type="protein sequence ID" value="GKX45273.1"/>
    <property type="molecule type" value="Genomic_DNA"/>
</dbReference>